<evidence type="ECO:0000313" key="1">
    <source>
        <dbReference type="EMBL" id="EWM54845.1"/>
    </source>
</evidence>
<evidence type="ECO:0008006" key="3">
    <source>
        <dbReference type="Google" id="ProtNLM"/>
    </source>
</evidence>
<dbReference type="EMBL" id="ATAX01000008">
    <property type="protein sequence ID" value="EWM54845.1"/>
    <property type="molecule type" value="Genomic_DNA"/>
</dbReference>
<proteinExistence type="predicted"/>
<dbReference type="OrthoDB" id="1824570at2"/>
<dbReference type="Proteomes" id="UP000019365">
    <property type="component" value="Unassembled WGS sequence"/>
</dbReference>
<keyword evidence="2" id="KW-1185">Reference proteome</keyword>
<protein>
    <recommendedName>
        <fullName evidence="3">DUF2262 domain-containing protein</fullName>
    </recommendedName>
</protein>
<sequence>MFEYDESSELWIADLDNVIITCDELRDGYEEQALKIAENYASRLDEITDFLIKNGISDAFGEMTADELKDSLGVPQINIGNRTVSYTDHALDDSHIISFEYADSDLGSFMYLSIDG</sequence>
<dbReference type="PATRIC" id="fig|1341157.4.peg.461"/>
<gene>
    <name evidence="1" type="ORF">RF007C_10935</name>
</gene>
<comment type="caution">
    <text evidence="1">The sequence shown here is derived from an EMBL/GenBank/DDBJ whole genome shotgun (WGS) entry which is preliminary data.</text>
</comment>
<dbReference type="eggNOG" id="ENOG5032ZFR">
    <property type="taxonomic scope" value="Bacteria"/>
</dbReference>
<dbReference type="AlphaFoldDB" id="W7V1H4"/>
<name>W7V1H4_RUMFL</name>
<reference evidence="1 2" key="1">
    <citation type="journal article" date="2014" name="PLoS ONE">
        <title>Rumen cellulosomics: divergent fiber-degrading strategies revealed by comparative genome-wide analysis of six ruminococcal strains.</title>
        <authorList>
            <person name="Dassa B."/>
            <person name="Borovok I."/>
            <person name="Ruimy-Israeli V."/>
            <person name="Lamed R."/>
            <person name="Flint H.J."/>
            <person name="Duncan S.H."/>
            <person name="Henrissat B."/>
            <person name="Coutinho P."/>
            <person name="Morrison M."/>
            <person name="Mosoni P."/>
            <person name="Yeoman C.J."/>
            <person name="White B.A."/>
            <person name="Bayer E.A."/>
        </authorList>
    </citation>
    <scope>NUCLEOTIDE SEQUENCE [LARGE SCALE GENOMIC DNA]</scope>
    <source>
        <strain evidence="1 2">007c</strain>
    </source>
</reference>
<accession>W7V1H4</accession>
<dbReference type="RefSeq" id="WP_037296844.1">
    <property type="nucleotide sequence ID" value="NZ_ATAX01000008.1"/>
</dbReference>
<evidence type="ECO:0000313" key="2">
    <source>
        <dbReference type="Proteomes" id="UP000019365"/>
    </source>
</evidence>
<organism evidence="1 2">
    <name type="scientific">Ruminococcus flavefaciens 007c</name>
    <dbReference type="NCBI Taxonomy" id="1341157"/>
    <lineage>
        <taxon>Bacteria</taxon>
        <taxon>Bacillati</taxon>
        <taxon>Bacillota</taxon>
        <taxon>Clostridia</taxon>
        <taxon>Eubacteriales</taxon>
        <taxon>Oscillospiraceae</taxon>
        <taxon>Ruminococcus</taxon>
    </lineage>
</organism>